<keyword evidence="7" id="KW-0325">Glycoprotein</keyword>
<dbReference type="GO" id="GO:0005975">
    <property type="term" value="P:carbohydrate metabolic process"/>
    <property type="evidence" value="ECO:0007669"/>
    <property type="project" value="UniProtKB-ARBA"/>
</dbReference>
<dbReference type="Proteomes" id="UP000593567">
    <property type="component" value="Unassembled WGS sequence"/>
</dbReference>
<dbReference type="AlphaFoldDB" id="A0A7J7JDY9"/>
<reference evidence="10" key="1">
    <citation type="submission" date="2020-06" db="EMBL/GenBank/DDBJ databases">
        <title>Draft genome of Bugula neritina, a colonial animal packing powerful symbionts and potential medicines.</title>
        <authorList>
            <person name="Rayko M."/>
        </authorList>
    </citation>
    <scope>NUCLEOTIDE SEQUENCE [LARGE SCALE GENOMIC DNA]</scope>
    <source>
        <strain evidence="10">Kwan_BN1</strain>
    </source>
</reference>
<keyword evidence="11" id="KW-1185">Reference proteome</keyword>
<accession>A0A7J7JDY9</accession>
<dbReference type="GO" id="GO:0016740">
    <property type="term" value="F:transferase activity"/>
    <property type="evidence" value="ECO:0007669"/>
    <property type="project" value="UniProtKB-KW"/>
</dbReference>
<dbReference type="OrthoDB" id="1932925at2759"/>
<gene>
    <name evidence="10" type="ORF">EB796_017177</name>
</gene>
<dbReference type="PANTHER" id="PTHR13533:SF1">
    <property type="entry name" value="N-ACETYLNEURAMINATE 9-O-ACETYLTRANSFERASE"/>
    <property type="match status" value="1"/>
</dbReference>
<evidence type="ECO:0000256" key="2">
    <source>
        <dbReference type="ARBA" id="ARBA00010666"/>
    </source>
</evidence>
<sequence length="855" mass="98935">MASDQQSEILLTERKLLSALNNLPPMPDLSKHINTFNAKIVAILCVVSFIIYHSILLARLGSDSCIWLLSDGRFQGSKWQPFGCMMHTYEKQDARACMNYIYYWKGRNYVVFMGDDQMKDLFNDFVALVDGSSSSNTDSLEQDKHRYKRKSLLYTTSTNDVNFYDDDRNDHYEDASIGLYVEFQHYTFLNKQYKEKLKEYKDMKSSHRPNTLVTGLPLCELRPDLSISNSSEQLWATNLREAAELLEGMYVSTASPSDIDILWNLQDPTPDNSSQLSEHKQPSNRSSLVNRVIDIHNRAALEQFDESKIRLWKSSRLIAQIFQKNVSSLSKAQRSQLDNQILLNYKCNGNMYYHDGTCCTTTENPKLLQFLSAVFFVMCMSLSAIMFCVCRRDIRAPKTTDADTKADNYKLRNVAPPWKVTLYEILKGFSRLGIILAYVFLCDRTTFFMKENKSYSHLNFLFPLGYVMLIGLFWAKDSEYTTILHRDQTDEWKGWMQLFILVYHFTGASQVLPVYMFARCLVTSYMFLSAYGNFLYSWNTGDYSVHRYFTVVVRYNLLVICLCMVMNSYYQLYYFVPLVTFWYSIMFLTCAIWPRVNKQTVEKNPKCIWYLIAKLVMLIILTTLLHHYENVFGKIFSFGPIKPFFVQNDNTINDWKFRWSLDRYSSICGVLFALFVVLGHKYKYIDDGTNESSLFKSDAVFWVTSLVSVGSIVGYIIVVVMCSFKEQCNAIHSYAAFFPIIGYIFIRNLAGPIRTLYSPLFAWFGKFSLELFVAQYHIWLAADTNGILVLVPNYPVLNVLVVTLIFVCAAHELHQTTAKLTAYLVPNHWTGLARNFLIFIAFMVPVAIYSGAFTH</sequence>
<feature type="domain" description="Cas1p 10 TM acyl transferase" evidence="9">
    <location>
        <begin position="351"/>
        <end position="836"/>
    </location>
</feature>
<dbReference type="EMBL" id="VXIV02002564">
    <property type="protein sequence ID" value="KAF6024509.1"/>
    <property type="molecule type" value="Genomic_DNA"/>
</dbReference>
<comment type="caution">
    <text evidence="10">The sequence shown here is derived from an EMBL/GenBank/DDBJ whole genome shotgun (WGS) entry which is preliminary data.</text>
</comment>
<feature type="transmembrane region" description="Helical" evidence="8">
    <location>
        <begin position="40"/>
        <end position="60"/>
    </location>
</feature>
<evidence type="ECO:0000313" key="11">
    <source>
        <dbReference type="Proteomes" id="UP000593567"/>
    </source>
</evidence>
<evidence type="ECO:0000256" key="6">
    <source>
        <dbReference type="ARBA" id="ARBA00023136"/>
    </source>
</evidence>
<feature type="transmembrane region" description="Helical" evidence="8">
    <location>
        <begin position="699"/>
        <end position="724"/>
    </location>
</feature>
<name>A0A7J7JDY9_BUGNE</name>
<feature type="transmembrane region" description="Helical" evidence="8">
    <location>
        <begin position="495"/>
        <end position="515"/>
    </location>
</feature>
<evidence type="ECO:0000256" key="5">
    <source>
        <dbReference type="ARBA" id="ARBA00022989"/>
    </source>
</evidence>
<feature type="transmembrane region" description="Helical" evidence="8">
    <location>
        <begin position="608"/>
        <end position="628"/>
    </location>
</feature>
<feature type="transmembrane region" description="Helical" evidence="8">
    <location>
        <begin position="458"/>
        <end position="475"/>
    </location>
</feature>
<dbReference type="PANTHER" id="PTHR13533">
    <property type="entry name" value="N-ACETYLNEURAMINATE 9-O-ACETYLTRANSFERASE"/>
    <property type="match status" value="1"/>
</dbReference>
<dbReference type="GO" id="GO:0016020">
    <property type="term" value="C:membrane"/>
    <property type="evidence" value="ECO:0007669"/>
    <property type="project" value="UniProtKB-SubCell"/>
</dbReference>
<keyword evidence="6 8" id="KW-0472">Membrane</keyword>
<feature type="transmembrane region" description="Helical" evidence="8">
    <location>
        <begin position="833"/>
        <end position="853"/>
    </location>
</feature>
<dbReference type="GO" id="GO:0005794">
    <property type="term" value="C:Golgi apparatus"/>
    <property type="evidence" value="ECO:0007669"/>
    <property type="project" value="UniProtKB-ARBA"/>
</dbReference>
<feature type="transmembrane region" description="Helical" evidence="8">
    <location>
        <begin position="367"/>
        <end position="389"/>
    </location>
</feature>
<keyword evidence="4 8" id="KW-0812">Transmembrane</keyword>
<keyword evidence="3" id="KW-0808">Transferase</keyword>
<feature type="transmembrane region" description="Helical" evidence="8">
    <location>
        <begin position="572"/>
        <end position="596"/>
    </location>
</feature>
<feature type="transmembrane region" description="Helical" evidence="8">
    <location>
        <begin position="661"/>
        <end position="679"/>
    </location>
</feature>
<feature type="transmembrane region" description="Helical" evidence="8">
    <location>
        <begin position="761"/>
        <end position="782"/>
    </location>
</feature>
<dbReference type="Pfam" id="PF07779">
    <property type="entry name" value="Cas1_AcylT"/>
    <property type="match status" value="1"/>
</dbReference>
<evidence type="ECO:0000259" key="9">
    <source>
        <dbReference type="Pfam" id="PF07779"/>
    </source>
</evidence>
<keyword evidence="5 8" id="KW-1133">Transmembrane helix</keyword>
<feature type="transmembrane region" description="Helical" evidence="8">
    <location>
        <begin position="731"/>
        <end position="749"/>
    </location>
</feature>
<evidence type="ECO:0000256" key="8">
    <source>
        <dbReference type="SAM" id="Phobius"/>
    </source>
</evidence>
<evidence type="ECO:0000256" key="1">
    <source>
        <dbReference type="ARBA" id="ARBA00004141"/>
    </source>
</evidence>
<evidence type="ECO:0000313" key="10">
    <source>
        <dbReference type="EMBL" id="KAF6024509.1"/>
    </source>
</evidence>
<evidence type="ECO:0000256" key="7">
    <source>
        <dbReference type="ARBA" id="ARBA00023180"/>
    </source>
</evidence>
<evidence type="ECO:0000256" key="4">
    <source>
        <dbReference type="ARBA" id="ARBA00022692"/>
    </source>
</evidence>
<dbReference type="InterPro" id="IPR012419">
    <property type="entry name" value="Cas1_AcylTrans_dom"/>
</dbReference>
<proteinExistence type="inferred from homology"/>
<protein>
    <recommendedName>
        <fullName evidence="9">Cas1p 10 TM acyl transferase domain-containing protein</fullName>
    </recommendedName>
</protein>
<feature type="transmembrane region" description="Helical" evidence="8">
    <location>
        <begin position="794"/>
        <end position="813"/>
    </location>
</feature>
<evidence type="ECO:0000256" key="3">
    <source>
        <dbReference type="ARBA" id="ARBA00022679"/>
    </source>
</evidence>
<organism evidence="10 11">
    <name type="scientific">Bugula neritina</name>
    <name type="common">Brown bryozoan</name>
    <name type="synonym">Sertularia neritina</name>
    <dbReference type="NCBI Taxonomy" id="10212"/>
    <lineage>
        <taxon>Eukaryota</taxon>
        <taxon>Metazoa</taxon>
        <taxon>Spiralia</taxon>
        <taxon>Lophotrochozoa</taxon>
        <taxon>Bryozoa</taxon>
        <taxon>Gymnolaemata</taxon>
        <taxon>Cheilostomatida</taxon>
        <taxon>Flustrina</taxon>
        <taxon>Buguloidea</taxon>
        <taxon>Bugulidae</taxon>
        <taxon>Bugula</taxon>
    </lineage>
</organism>
<comment type="similarity">
    <text evidence="2">Belongs to the PC-esterase family. CASD1 subfamily.</text>
</comment>
<comment type="subcellular location">
    <subcellularLocation>
        <location evidence="1">Membrane</location>
        <topology evidence="1">Multi-pass membrane protein</topology>
    </subcellularLocation>
</comment>
<feature type="transmembrane region" description="Helical" evidence="8">
    <location>
        <begin position="545"/>
        <end position="565"/>
    </location>
</feature>